<keyword evidence="1" id="KW-0732">Signal</keyword>
<organism evidence="2 3">
    <name type="scientific">Amniculicola lignicola CBS 123094</name>
    <dbReference type="NCBI Taxonomy" id="1392246"/>
    <lineage>
        <taxon>Eukaryota</taxon>
        <taxon>Fungi</taxon>
        <taxon>Dikarya</taxon>
        <taxon>Ascomycota</taxon>
        <taxon>Pezizomycotina</taxon>
        <taxon>Dothideomycetes</taxon>
        <taxon>Pleosporomycetidae</taxon>
        <taxon>Pleosporales</taxon>
        <taxon>Amniculicolaceae</taxon>
        <taxon>Amniculicola</taxon>
    </lineage>
</organism>
<reference evidence="2" key="1">
    <citation type="journal article" date="2020" name="Stud. Mycol.">
        <title>101 Dothideomycetes genomes: a test case for predicting lifestyles and emergence of pathogens.</title>
        <authorList>
            <person name="Haridas S."/>
            <person name="Albert R."/>
            <person name="Binder M."/>
            <person name="Bloem J."/>
            <person name="Labutti K."/>
            <person name="Salamov A."/>
            <person name="Andreopoulos B."/>
            <person name="Baker S."/>
            <person name="Barry K."/>
            <person name="Bills G."/>
            <person name="Bluhm B."/>
            <person name="Cannon C."/>
            <person name="Castanera R."/>
            <person name="Culley D."/>
            <person name="Daum C."/>
            <person name="Ezra D."/>
            <person name="Gonzalez J."/>
            <person name="Henrissat B."/>
            <person name="Kuo A."/>
            <person name="Liang C."/>
            <person name="Lipzen A."/>
            <person name="Lutzoni F."/>
            <person name="Magnuson J."/>
            <person name="Mondo S."/>
            <person name="Nolan M."/>
            <person name="Ohm R."/>
            <person name="Pangilinan J."/>
            <person name="Park H.-J."/>
            <person name="Ramirez L."/>
            <person name="Alfaro M."/>
            <person name="Sun H."/>
            <person name="Tritt A."/>
            <person name="Yoshinaga Y."/>
            <person name="Zwiers L.-H."/>
            <person name="Turgeon B."/>
            <person name="Goodwin S."/>
            <person name="Spatafora J."/>
            <person name="Crous P."/>
            <person name="Grigoriev I."/>
        </authorList>
    </citation>
    <scope>NUCLEOTIDE SEQUENCE</scope>
    <source>
        <strain evidence="2">CBS 123094</strain>
    </source>
</reference>
<protein>
    <submittedName>
        <fullName evidence="2">Uncharacterized protein</fullName>
    </submittedName>
</protein>
<gene>
    <name evidence="2" type="ORF">P154DRAFT_580440</name>
</gene>
<sequence length="115" mass="12833">MKLATIFIFSILAFLSMAMPAPQSVTYTPPGQVHCGNITFTDNTVQDIYRPKDSGCRSNNKRIHKIEVFEPECACFTFSDTACQEGTGKGVHFGPSSTTFKPEDRPALTWRCTKY</sequence>
<name>A0A6A5W4V3_9PLEO</name>
<feature type="chain" id="PRO_5025570510" evidence="1">
    <location>
        <begin position="19"/>
        <end position="115"/>
    </location>
</feature>
<accession>A0A6A5W4V3</accession>
<feature type="signal peptide" evidence="1">
    <location>
        <begin position="1"/>
        <end position="18"/>
    </location>
</feature>
<dbReference type="AlphaFoldDB" id="A0A6A5W4V3"/>
<dbReference type="Proteomes" id="UP000799779">
    <property type="component" value="Unassembled WGS sequence"/>
</dbReference>
<proteinExistence type="predicted"/>
<keyword evidence="3" id="KW-1185">Reference proteome</keyword>
<dbReference type="EMBL" id="ML977632">
    <property type="protein sequence ID" value="KAF1995909.1"/>
    <property type="molecule type" value="Genomic_DNA"/>
</dbReference>
<evidence type="ECO:0000313" key="3">
    <source>
        <dbReference type="Proteomes" id="UP000799779"/>
    </source>
</evidence>
<evidence type="ECO:0000313" key="2">
    <source>
        <dbReference type="EMBL" id="KAF1995909.1"/>
    </source>
</evidence>
<evidence type="ECO:0000256" key="1">
    <source>
        <dbReference type="SAM" id="SignalP"/>
    </source>
</evidence>